<dbReference type="AlphaFoldDB" id="A0A8J7ALN4"/>
<reference evidence="2" key="1">
    <citation type="submission" date="2020-10" db="EMBL/GenBank/DDBJ databases">
        <authorList>
            <person name="Castelo-Branco R."/>
            <person name="Eusebio N."/>
            <person name="Adriana R."/>
            <person name="Vieira A."/>
            <person name="Brugerolle De Fraissinette N."/>
            <person name="Rezende De Castro R."/>
            <person name="Schneider M.P."/>
            <person name="Vasconcelos V."/>
            <person name="Leao P.N."/>
        </authorList>
    </citation>
    <scope>NUCLEOTIDE SEQUENCE</scope>
    <source>
        <strain evidence="2">LEGE 07310</strain>
    </source>
</reference>
<evidence type="ECO:0000313" key="3">
    <source>
        <dbReference type="Proteomes" id="UP000636505"/>
    </source>
</evidence>
<proteinExistence type="predicted"/>
<protein>
    <submittedName>
        <fullName evidence="2">LysR family transcriptional regulator</fullName>
    </submittedName>
</protein>
<dbReference type="GO" id="GO:0003700">
    <property type="term" value="F:DNA-binding transcription factor activity"/>
    <property type="evidence" value="ECO:0007669"/>
    <property type="project" value="InterPro"/>
</dbReference>
<sequence length="81" mass="9913">MSQPVLSRQIRKLEDELGLELLHRTNKRQMAWASRSCLKAFNLLFWRVWPSVPSQMRLQNYSWLWPGSIIRLLHHFRDFYK</sequence>
<evidence type="ECO:0000313" key="2">
    <source>
        <dbReference type="EMBL" id="MBE9080203.1"/>
    </source>
</evidence>
<keyword evidence="3" id="KW-1185">Reference proteome</keyword>
<dbReference type="Gene3D" id="1.10.10.10">
    <property type="entry name" value="Winged helix-like DNA-binding domain superfamily/Winged helix DNA-binding domain"/>
    <property type="match status" value="1"/>
</dbReference>
<gene>
    <name evidence="2" type="ORF">IQ241_23435</name>
</gene>
<dbReference type="Pfam" id="PF00126">
    <property type="entry name" value="HTH_1"/>
    <property type="match status" value="1"/>
</dbReference>
<dbReference type="SUPFAM" id="SSF46785">
    <property type="entry name" value="Winged helix' DNA-binding domain"/>
    <property type="match status" value="1"/>
</dbReference>
<name>A0A8J7ALN4_9CYAN</name>
<feature type="domain" description="HTH lysR-type" evidence="1">
    <location>
        <begin position="1"/>
        <end position="32"/>
    </location>
</feature>
<evidence type="ECO:0000259" key="1">
    <source>
        <dbReference type="PROSITE" id="PS50931"/>
    </source>
</evidence>
<dbReference type="InterPro" id="IPR036390">
    <property type="entry name" value="WH_DNA-bd_sf"/>
</dbReference>
<comment type="caution">
    <text evidence="2">The sequence shown here is derived from an EMBL/GenBank/DDBJ whole genome shotgun (WGS) entry which is preliminary data.</text>
</comment>
<dbReference type="Proteomes" id="UP000636505">
    <property type="component" value="Unassembled WGS sequence"/>
</dbReference>
<dbReference type="PRINTS" id="PR00039">
    <property type="entry name" value="HTHLYSR"/>
</dbReference>
<dbReference type="EMBL" id="JADEXG010000091">
    <property type="protein sequence ID" value="MBE9080203.1"/>
    <property type="molecule type" value="Genomic_DNA"/>
</dbReference>
<accession>A0A8J7ALN4</accession>
<dbReference type="PROSITE" id="PS50931">
    <property type="entry name" value="HTH_LYSR"/>
    <property type="match status" value="1"/>
</dbReference>
<dbReference type="InterPro" id="IPR000847">
    <property type="entry name" value="LysR_HTH_N"/>
</dbReference>
<organism evidence="2 3">
    <name type="scientific">Vasconcelosia minhoensis LEGE 07310</name>
    <dbReference type="NCBI Taxonomy" id="915328"/>
    <lineage>
        <taxon>Bacteria</taxon>
        <taxon>Bacillati</taxon>
        <taxon>Cyanobacteriota</taxon>
        <taxon>Cyanophyceae</taxon>
        <taxon>Nodosilineales</taxon>
        <taxon>Cymatolegaceae</taxon>
        <taxon>Vasconcelosia</taxon>
        <taxon>Vasconcelosia minhoensis</taxon>
    </lineage>
</organism>
<dbReference type="InterPro" id="IPR036388">
    <property type="entry name" value="WH-like_DNA-bd_sf"/>
</dbReference>